<dbReference type="RefSeq" id="WP_137424387.1">
    <property type="nucleotide sequence ID" value="NZ_CP040098.1"/>
</dbReference>
<dbReference type="GO" id="GO:0008033">
    <property type="term" value="P:tRNA processing"/>
    <property type="evidence" value="ECO:0007669"/>
    <property type="project" value="InterPro"/>
</dbReference>
<reference evidence="4 5" key="2">
    <citation type="submission" date="2019-05" db="EMBL/GenBank/DDBJ databases">
        <authorList>
            <person name="Suflita J.M."/>
            <person name="Marks C.R."/>
        </authorList>
    </citation>
    <scope>NUCLEOTIDE SEQUENCE [LARGE SCALE GENOMIC DNA]</scope>
    <source>
        <strain evidence="4 5">ALDC</strain>
    </source>
</reference>
<gene>
    <name evidence="4" type="ORF">FDQ92_09175</name>
</gene>
<dbReference type="EMBL" id="CP040098">
    <property type="protein sequence ID" value="QCQ22315.1"/>
    <property type="molecule type" value="Genomic_DNA"/>
</dbReference>
<protein>
    <submittedName>
        <fullName evidence="4">tRNA 2-thiocytidine(32) synthetase TtcA</fullName>
    </submittedName>
</protein>
<dbReference type="PANTHER" id="PTHR43686">
    <property type="entry name" value="SULFURTRANSFERASE-RELATED"/>
    <property type="match status" value="1"/>
</dbReference>
<dbReference type="Gene3D" id="3.40.50.620">
    <property type="entry name" value="HUPs"/>
    <property type="match status" value="1"/>
</dbReference>
<keyword evidence="2" id="KW-0067">ATP-binding</keyword>
<dbReference type="OrthoDB" id="9801054at2"/>
<dbReference type="AlphaFoldDB" id="A0A4P8L5G7"/>
<keyword evidence="1" id="KW-0808">Transferase</keyword>
<evidence type="ECO:0000313" key="5">
    <source>
        <dbReference type="Proteomes" id="UP000298602"/>
    </source>
</evidence>
<dbReference type="GO" id="GO:0005524">
    <property type="term" value="F:ATP binding"/>
    <property type="evidence" value="ECO:0007669"/>
    <property type="project" value="UniProtKB-KW"/>
</dbReference>
<dbReference type="KEGG" id="dax:FDQ92_09175"/>
<evidence type="ECO:0000259" key="3">
    <source>
        <dbReference type="Pfam" id="PF01171"/>
    </source>
</evidence>
<keyword evidence="2" id="KW-0547">Nucleotide-binding</keyword>
<sequence length="244" mass="28097">MAYIDQEVRRLVGKAVHRYGLIQDGDRIAVAVSGGKDSLLLLRLLRERLRRVPIHYDLIAIHVDLGFDLEPADRLQRFFQEEGFDHRILRTDYGLRAHSPENRENPCFLCARLRRAALFRTARELKCATLALGHNQDDFIETFFMNICYSAQTAGMVPRQPFFGGRLTVIRPLALVDSEKAGRLARRLGLPRIENPCPTAKNSRRSEIRKLLQSLYRQNRKVRGNIFHAMSHVNQEYLPPPLKG</sequence>
<dbReference type="GO" id="GO:0016740">
    <property type="term" value="F:transferase activity"/>
    <property type="evidence" value="ECO:0007669"/>
    <property type="project" value="UniProtKB-KW"/>
</dbReference>
<feature type="binding site" evidence="2">
    <location>
        <position position="63"/>
    </location>
    <ligand>
        <name>ATP</name>
        <dbReference type="ChEBI" id="CHEBI:30616"/>
    </ligand>
</feature>
<dbReference type="Pfam" id="PF01171">
    <property type="entry name" value="ATP_bind_3"/>
    <property type="match status" value="1"/>
</dbReference>
<feature type="binding site" evidence="2">
    <location>
        <begin position="31"/>
        <end position="33"/>
    </location>
    <ligand>
        <name>ATP</name>
        <dbReference type="ChEBI" id="CHEBI:30616"/>
    </ligand>
</feature>
<dbReference type="PANTHER" id="PTHR43686:SF1">
    <property type="entry name" value="AMINOTRAN_5 DOMAIN-CONTAINING PROTEIN"/>
    <property type="match status" value="1"/>
</dbReference>
<feature type="binding site" evidence="2">
    <location>
        <position position="138"/>
    </location>
    <ligand>
        <name>ATP</name>
        <dbReference type="ChEBI" id="CHEBI:30616"/>
    </ligand>
</feature>
<evidence type="ECO:0000256" key="2">
    <source>
        <dbReference type="PIRSR" id="PIRSR004976-51"/>
    </source>
</evidence>
<evidence type="ECO:0000313" key="4">
    <source>
        <dbReference type="EMBL" id="QCQ22315.1"/>
    </source>
</evidence>
<dbReference type="Proteomes" id="UP000298602">
    <property type="component" value="Chromosome"/>
</dbReference>
<dbReference type="InterPro" id="IPR035107">
    <property type="entry name" value="tRNA_thiolation_TtcA_Ctu1"/>
</dbReference>
<accession>A0A4P8L5G7</accession>
<proteinExistence type="predicted"/>
<feature type="binding site" evidence="2">
    <location>
        <position position="37"/>
    </location>
    <ligand>
        <name>ATP</name>
        <dbReference type="ChEBI" id="CHEBI:30616"/>
    </ligand>
</feature>
<reference evidence="4 5" key="1">
    <citation type="submission" date="2019-05" db="EMBL/GenBank/DDBJ databases">
        <title>The Complete Genome Sequence of the n-alkane-degrading Desulfoglaeba alkanexedens ALDC reveals multiple alkylsuccinate synthase gene clusters.</title>
        <authorList>
            <person name="Callaghan A.V."/>
            <person name="Davidova I.A."/>
            <person name="Duncan K.E."/>
            <person name="Morris B."/>
            <person name="McInerney M.J."/>
        </authorList>
    </citation>
    <scope>NUCLEOTIDE SEQUENCE [LARGE SCALE GENOMIC DNA]</scope>
    <source>
        <strain evidence="4 5">ALDC</strain>
    </source>
</reference>
<keyword evidence="5" id="KW-1185">Reference proteome</keyword>
<dbReference type="InterPro" id="IPR011063">
    <property type="entry name" value="TilS/TtcA_N"/>
</dbReference>
<feature type="domain" description="tRNA(Ile)-lysidine/2-thiocytidine synthase N-terminal" evidence="3">
    <location>
        <begin position="28"/>
        <end position="210"/>
    </location>
</feature>
<organism evidence="4 5">
    <name type="scientific">Desulfoglaeba alkanexedens ALDC</name>
    <dbReference type="NCBI Taxonomy" id="980445"/>
    <lineage>
        <taxon>Bacteria</taxon>
        <taxon>Pseudomonadati</taxon>
        <taxon>Thermodesulfobacteriota</taxon>
        <taxon>Syntrophobacteria</taxon>
        <taxon>Syntrophobacterales</taxon>
        <taxon>Syntrophobacteraceae</taxon>
        <taxon>Desulfoglaeba</taxon>
    </lineage>
</organism>
<dbReference type="InterPro" id="IPR014729">
    <property type="entry name" value="Rossmann-like_a/b/a_fold"/>
</dbReference>
<dbReference type="PIRSF" id="PIRSF004976">
    <property type="entry name" value="ATPase_YdaO"/>
    <property type="match status" value="1"/>
</dbReference>
<evidence type="ECO:0000256" key="1">
    <source>
        <dbReference type="ARBA" id="ARBA00022679"/>
    </source>
</evidence>
<name>A0A4P8L5G7_9BACT</name>
<dbReference type="SUPFAM" id="SSF52402">
    <property type="entry name" value="Adenine nucleotide alpha hydrolases-like"/>
    <property type="match status" value="1"/>
</dbReference>
<feature type="binding site" evidence="2">
    <location>
        <position position="133"/>
    </location>
    <ligand>
        <name>ATP</name>
        <dbReference type="ChEBI" id="CHEBI:30616"/>
    </ligand>
</feature>